<evidence type="ECO:0000313" key="2">
    <source>
        <dbReference type="Proteomes" id="UP000740883"/>
    </source>
</evidence>
<organism evidence="1 2">
    <name type="scientific">Nosema granulosis</name>
    <dbReference type="NCBI Taxonomy" id="83296"/>
    <lineage>
        <taxon>Eukaryota</taxon>
        <taxon>Fungi</taxon>
        <taxon>Fungi incertae sedis</taxon>
        <taxon>Microsporidia</taxon>
        <taxon>Nosematidae</taxon>
        <taxon>Nosema</taxon>
    </lineage>
</organism>
<gene>
    <name evidence="1" type="ORF">NGRA_0488</name>
</gene>
<dbReference type="AlphaFoldDB" id="A0A9P6H0U7"/>
<dbReference type="EMBL" id="SBJO01000018">
    <property type="protein sequence ID" value="KAF9764530.1"/>
    <property type="molecule type" value="Genomic_DNA"/>
</dbReference>
<keyword evidence="2" id="KW-1185">Reference proteome</keyword>
<dbReference type="Proteomes" id="UP000740883">
    <property type="component" value="Unassembled WGS sequence"/>
</dbReference>
<comment type="caution">
    <text evidence="1">The sequence shown here is derived from an EMBL/GenBank/DDBJ whole genome shotgun (WGS) entry which is preliminary data.</text>
</comment>
<protein>
    <submittedName>
        <fullName evidence="1">Uncharacterized protein</fullName>
    </submittedName>
</protein>
<reference evidence="1 2" key="1">
    <citation type="journal article" date="2020" name="Genome Biol. Evol.">
        <title>Comparative genomics of strictly vertically transmitted, feminizing microsporidia endosymbionts of amphipod crustaceans.</title>
        <authorList>
            <person name="Cormier A."/>
            <person name="Chebbi M.A."/>
            <person name="Giraud I."/>
            <person name="Wattier R."/>
            <person name="Teixeira M."/>
            <person name="Gilbert C."/>
            <person name="Rigaud T."/>
            <person name="Cordaux R."/>
        </authorList>
    </citation>
    <scope>NUCLEOTIDE SEQUENCE [LARGE SCALE GENOMIC DNA]</scope>
    <source>
        <strain evidence="1 2">Ou3-Ou53</strain>
    </source>
</reference>
<accession>A0A9P6H0U7</accession>
<proteinExistence type="predicted"/>
<evidence type="ECO:0000313" key="1">
    <source>
        <dbReference type="EMBL" id="KAF9764530.1"/>
    </source>
</evidence>
<sequence>MDLIFVIFIFRTLSSELNENQRRPPIFISYKNDYTKNGKALDEDGLNQNLISKKNRILQKNSAEVVISEKSQDGDIYEKSCKSTKNEKMKSLINMRMNVPH</sequence>
<name>A0A9P6H0U7_9MICR</name>